<dbReference type="Proteomes" id="UP000094669">
    <property type="component" value="Unassembled WGS sequence"/>
</dbReference>
<dbReference type="RefSeq" id="WP_010411280.1">
    <property type="nucleotide sequence ID" value="NZ_MCRM02000026.1"/>
</dbReference>
<reference evidence="1" key="1">
    <citation type="submission" date="2018-01" db="EMBL/GenBank/DDBJ databases">
        <title>Genomic characterization of Leptospira inadai serogroup Lyme isolated from captured rat in Brazil and comparative analysis with human reference strain.</title>
        <authorList>
            <person name="Moreno L.Z."/>
            <person name="Loureiro A.P."/>
            <person name="Miraglia F."/>
            <person name="Kremer F.S."/>
            <person name="Eslabao M.R."/>
            <person name="Dellagostin O.A."/>
            <person name="Lilenbaum W."/>
            <person name="Moreno A.M."/>
        </authorList>
    </citation>
    <scope>NUCLEOTIDE SEQUENCE [LARGE SCALE GENOMIC DNA]</scope>
    <source>
        <strain evidence="1">M34/99</strain>
    </source>
</reference>
<evidence type="ECO:0000313" key="1">
    <source>
        <dbReference type="EMBL" id="PNV73036.1"/>
    </source>
</evidence>
<proteinExistence type="predicted"/>
<dbReference type="EMBL" id="MCRM02000026">
    <property type="protein sequence ID" value="PNV73036.1"/>
    <property type="molecule type" value="Genomic_DNA"/>
</dbReference>
<evidence type="ECO:0000313" key="2">
    <source>
        <dbReference type="Proteomes" id="UP000094669"/>
    </source>
</evidence>
<organism evidence="1 2">
    <name type="scientific">Leptospira inadai serovar Lyme</name>
    <dbReference type="NCBI Taxonomy" id="293084"/>
    <lineage>
        <taxon>Bacteria</taxon>
        <taxon>Pseudomonadati</taxon>
        <taxon>Spirochaetota</taxon>
        <taxon>Spirochaetia</taxon>
        <taxon>Leptospirales</taxon>
        <taxon>Leptospiraceae</taxon>
        <taxon>Leptospira</taxon>
    </lineage>
</organism>
<protein>
    <submittedName>
        <fullName evidence="1">Uncharacterized protein</fullName>
    </submittedName>
</protein>
<gene>
    <name evidence="1" type="ORF">BES34_018280</name>
</gene>
<keyword evidence="2" id="KW-1185">Reference proteome</keyword>
<comment type="caution">
    <text evidence="1">The sequence shown here is derived from an EMBL/GenBank/DDBJ whole genome shotgun (WGS) entry which is preliminary data.</text>
</comment>
<name>A0ABX4YE98_9LEPT</name>
<accession>A0ABX4YE98</accession>
<sequence length="64" mass="7867">MQFEILPILDRMIELYHEPLNKDRFRKYLNLALNEEKTDVEIPQGRKKIIPGIRNRTREIERFK</sequence>